<dbReference type="Proteomes" id="UP000287401">
    <property type="component" value="Unassembled WGS sequence"/>
</dbReference>
<evidence type="ECO:0000313" key="1">
    <source>
        <dbReference type="EMBL" id="RSU55062.1"/>
    </source>
</evidence>
<gene>
    <name evidence="1" type="ORF">DAH51_18490</name>
</gene>
<sequence length="306" mass="33389">MEQTLITGSLLHDLLRCDHRVALDLHSEDWGVGEAEVSDHPLWTGPVHEYEHIIQGLIAENPGSVDLRRVDPASRQARTLLAIDALAPVIVGGEIAADDLLGRPILLLQEDDGYVPGEVSSSDAITRVPSMFEGVTLALHCDILERNDLLAWPGGYLVGECSIGRVDLHKAVDDGNTTLLDGYADALESARDIIDDVVVTRSARAPECWMCHWRNLCGPDVKDRDDLTQLDTVDRGTRDALVGTFPTVARLAAADIEGFVRGSATDFSQIDAKRLRELHGLAVRFVESNPRIIGSRDALQRMPLGP</sequence>
<name>A0A430BQQ6_SPHYA</name>
<organism evidence="1 2">
    <name type="scientific">Sphingobium yanoikuyae</name>
    <name type="common">Sphingomonas yanoikuyae</name>
    <dbReference type="NCBI Taxonomy" id="13690"/>
    <lineage>
        <taxon>Bacteria</taxon>
        <taxon>Pseudomonadati</taxon>
        <taxon>Pseudomonadota</taxon>
        <taxon>Alphaproteobacteria</taxon>
        <taxon>Sphingomonadales</taxon>
        <taxon>Sphingomonadaceae</taxon>
        <taxon>Sphingobium</taxon>
    </lineage>
</organism>
<evidence type="ECO:0008006" key="3">
    <source>
        <dbReference type="Google" id="ProtNLM"/>
    </source>
</evidence>
<proteinExistence type="predicted"/>
<reference evidence="1 2" key="1">
    <citation type="submission" date="2018-07" db="EMBL/GenBank/DDBJ databases">
        <title>Genomic and Epidemiologic Investigation of an Indolent Hospital Outbreak.</title>
        <authorList>
            <person name="Johnson R.C."/>
            <person name="Deming C."/>
            <person name="Conlan S."/>
            <person name="Zellmer C.J."/>
            <person name="Michelin A.V."/>
            <person name="Lee-Lin S."/>
            <person name="Thomas P.J."/>
            <person name="Park M."/>
            <person name="Weingarten R.A."/>
            <person name="Less J."/>
            <person name="Dekker J.P."/>
            <person name="Frank K.M."/>
            <person name="Musser K.A."/>
            <person name="Mcquiston J.R."/>
            <person name="Henderson D.K."/>
            <person name="Lau A.F."/>
            <person name="Palmore T.N."/>
            <person name="Segre J.A."/>
        </authorList>
    </citation>
    <scope>NUCLEOTIDE SEQUENCE [LARGE SCALE GENOMIC DNA]</scope>
    <source>
        <strain evidence="1 2">SK-NIH.Env6_1116</strain>
    </source>
</reference>
<dbReference type="RefSeq" id="WP_125999284.1">
    <property type="nucleotide sequence ID" value="NZ_QRAL01000023.1"/>
</dbReference>
<protein>
    <recommendedName>
        <fullName evidence="3">Nuclease</fullName>
    </recommendedName>
</protein>
<dbReference type="AlphaFoldDB" id="A0A430BQQ6"/>
<accession>A0A430BQQ6</accession>
<evidence type="ECO:0000313" key="2">
    <source>
        <dbReference type="Proteomes" id="UP000287401"/>
    </source>
</evidence>
<comment type="caution">
    <text evidence="1">The sequence shown here is derived from an EMBL/GenBank/DDBJ whole genome shotgun (WGS) entry which is preliminary data.</text>
</comment>
<dbReference type="EMBL" id="QRAL01000023">
    <property type="protein sequence ID" value="RSU55062.1"/>
    <property type="molecule type" value="Genomic_DNA"/>
</dbReference>